<reference evidence="3 4" key="1">
    <citation type="submission" date="2017-06" db="EMBL/GenBank/DDBJ databases">
        <title>Complete Genome Sequence of the Soil Carbazole-Degrading Bacterium Nocardioides aromaticivorans IC177.</title>
        <authorList>
            <person name="Vejarano F."/>
            <person name="Suzuki-Minakuchi C."/>
            <person name="Ohtsubo Y."/>
            <person name="Tsuda M."/>
            <person name="Okada K."/>
            <person name="Nojiri H."/>
        </authorList>
    </citation>
    <scope>NUCLEOTIDE SEQUENCE [LARGE SCALE GENOMIC DNA]</scope>
    <source>
        <strain evidence="3 4">IC177</strain>
    </source>
</reference>
<sequence length="195" mass="20786">MSRLEESARFSSQVQFEAAKSWQRWNLILGVPASVFGLFTGGAAYTDAFEPWIVGTGALIGAGLAGSMTVLGAERRGTRAKACANTYHDIQDDARRLLLIALAHMSQDEAAAALQSLCDRYSETRQTADAPARRFYKRARKNMEEGGQQFAVDAAKSVPDAQIARAPAAAPGLPDTNSIATTTAPAAPAVNDQEK</sequence>
<evidence type="ECO:0000256" key="2">
    <source>
        <dbReference type="SAM" id="Phobius"/>
    </source>
</evidence>
<organism evidence="3 4">
    <name type="scientific">Nocardioides aromaticivorans</name>
    <dbReference type="NCBI Taxonomy" id="200618"/>
    <lineage>
        <taxon>Bacteria</taxon>
        <taxon>Bacillati</taxon>
        <taxon>Actinomycetota</taxon>
        <taxon>Actinomycetes</taxon>
        <taxon>Propionibacteriales</taxon>
        <taxon>Nocardioidaceae</taxon>
        <taxon>Nocardioides</taxon>
    </lineage>
</organism>
<protein>
    <recommendedName>
        <fullName evidence="5">SLATT domain-containing protein</fullName>
    </recommendedName>
</protein>
<proteinExistence type="predicted"/>
<evidence type="ECO:0000313" key="4">
    <source>
        <dbReference type="Proteomes" id="UP000662818"/>
    </source>
</evidence>
<keyword evidence="4" id="KW-1185">Reference proteome</keyword>
<dbReference type="NCBIfam" id="NF033632">
    <property type="entry name" value="SLATT_4"/>
    <property type="match status" value="1"/>
</dbReference>
<feature type="transmembrane region" description="Helical" evidence="2">
    <location>
        <begin position="52"/>
        <end position="71"/>
    </location>
</feature>
<dbReference type="Proteomes" id="UP000662818">
    <property type="component" value="Chromosome"/>
</dbReference>
<keyword evidence="2" id="KW-0812">Transmembrane</keyword>
<feature type="compositionally biased region" description="Low complexity" evidence="1">
    <location>
        <begin position="163"/>
        <end position="189"/>
    </location>
</feature>
<feature type="region of interest" description="Disordered" evidence="1">
    <location>
        <begin position="163"/>
        <end position="195"/>
    </location>
</feature>
<keyword evidence="2" id="KW-0472">Membrane</keyword>
<evidence type="ECO:0000256" key="1">
    <source>
        <dbReference type="SAM" id="MobiDB-lite"/>
    </source>
</evidence>
<name>A0ABX7PS32_9ACTN</name>
<gene>
    <name evidence="3" type="ORF">CFH99_24670</name>
</gene>
<keyword evidence="2" id="KW-1133">Transmembrane helix</keyword>
<feature type="transmembrane region" description="Helical" evidence="2">
    <location>
        <begin position="25"/>
        <end position="46"/>
    </location>
</feature>
<dbReference type="EMBL" id="CP022295">
    <property type="protein sequence ID" value="QSR28821.1"/>
    <property type="molecule type" value="Genomic_DNA"/>
</dbReference>
<accession>A0ABX7PS32</accession>
<evidence type="ECO:0008006" key="5">
    <source>
        <dbReference type="Google" id="ProtNLM"/>
    </source>
</evidence>
<evidence type="ECO:0000313" key="3">
    <source>
        <dbReference type="EMBL" id="QSR28821.1"/>
    </source>
</evidence>